<dbReference type="PANTHER" id="PTHR23112">
    <property type="entry name" value="G PROTEIN-COUPLED RECEPTOR 157-RELATED"/>
    <property type="match status" value="1"/>
</dbReference>
<feature type="transmembrane region" description="Helical" evidence="5">
    <location>
        <begin position="21"/>
        <end position="46"/>
    </location>
</feature>
<sequence>MNTNNPNDWNASLKNSFGLRAGILLISEVAVVSFIAATALLLFALYKAIGHYWRYRGWGPEDSALQPVSVLFLCAIFMDKRVIQAVGSILSARWAFDGAVIEGSYCTAQAVLKQFGNNGVAWFTIAIAIMTFLQAIFPGLLSQSQARRLAGAMIIFIFLFVFLMITISSTTISHYYGNTGPWCWIIGNSKESKRLQIGSEYAFYWLAASISAVLYGTIAFKWYREASAERDDRRIRNAMAMGWYPIAYIVEVLPMSIVRFLGQRPGKKPPHGWMILSATLFASAGAVNVFLWLVTGRRFGFSVHDDQEDQSNDPYLLGPYPPAVRDLDSTQRLFPGSTVIVHETHIPRPYELVPLHERGP</sequence>
<keyword evidence="7" id="KW-1185">Reference proteome</keyword>
<evidence type="ECO:0000256" key="4">
    <source>
        <dbReference type="ARBA" id="ARBA00023136"/>
    </source>
</evidence>
<protein>
    <recommendedName>
        <fullName evidence="8">Glucose receptor Git3 N-terminal domain-containing protein</fullName>
    </recommendedName>
</protein>
<comment type="caution">
    <text evidence="6">The sequence shown here is derived from an EMBL/GenBank/DDBJ whole genome shotgun (WGS) entry which is preliminary data.</text>
</comment>
<comment type="subcellular location">
    <subcellularLocation>
        <location evidence="1">Membrane</location>
        <topology evidence="1">Multi-pass membrane protein</topology>
    </subcellularLocation>
</comment>
<dbReference type="GO" id="GO:0007189">
    <property type="term" value="P:adenylate cyclase-activating G protein-coupled receptor signaling pathway"/>
    <property type="evidence" value="ECO:0007669"/>
    <property type="project" value="TreeGrafter"/>
</dbReference>
<dbReference type="AlphaFoldDB" id="A0A9P6B3R9"/>
<evidence type="ECO:0000256" key="1">
    <source>
        <dbReference type="ARBA" id="ARBA00004141"/>
    </source>
</evidence>
<proteinExistence type="predicted"/>
<evidence type="ECO:0000256" key="5">
    <source>
        <dbReference type="SAM" id="Phobius"/>
    </source>
</evidence>
<evidence type="ECO:0000313" key="6">
    <source>
        <dbReference type="EMBL" id="KAF9517168.1"/>
    </source>
</evidence>
<dbReference type="GO" id="GO:0005886">
    <property type="term" value="C:plasma membrane"/>
    <property type="evidence" value="ECO:0007669"/>
    <property type="project" value="TreeGrafter"/>
</dbReference>
<feature type="transmembrane region" description="Helical" evidence="5">
    <location>
        <begin position="243"/>
        <end position="261"/>
    </location>
</feature>
<dbReference type="GO" id="GO:0004930">
    <property type="term" value="F:G protein-coupled receptor activity"/>
    <property type="evidence" value="ECO:0007669"/>
    <property type="project" value="TreeGrafter"/>
</dbReference>
<gene>
    <name evidence="6" type="ORF">BS47DRAFT_1483386</name>
</gene>
<dbReference type="EMBL" id="MU128933">
    <property type="protein sequence ID" value="KAF9517168.1"/>
    <property type="molecule type" value="Genomic_DNA"/>
</dbReference>
<keyword evidence="2 5" id="KW-0812">Transmembrane</keyword>
<keyword evidence="4 5" id="KW-0472">Membrane</keyword>
<feature type="transmembrane region" description="Helical" evidence="5">
    <location>
        <begin position="273"/>
        <end position="294"/>
    </location>
</feature>
<dbReference type="SUPFAM" id="SSF81321">
    <property type="entry name" value="Family A G protein-coupled receptor-like"/>
    <property type="match status" value="1"/>
</dbReference>
<keyword evidence="3 5" id="KW-1133">Transmembrane helix</keyword>
<dbReference type="PANTHER" id="PTHR23112:SF37">
    <property type="entry name" value="G PROTEIN-COUPLED RECEPTOR GPR1"/>
    <property type="match status" value="1"/>
</dbReference>
<organism evidence="6 7">
    <name type="scientific">Hydnum rufescens UP504</name>
    <dbReference type="NCBI Taxonomy" id="1448309"/>
    <lineage>
        <taxon>Eukaryota</taxon>
        <taxon>Fungi</taxon>
        <taxon>Dikarya</taxon>
        <taxon>Basidiomycota</taxon>
        <taxon>Agaricomycotina</taxon>
        <taxon>Agaricomycetes</taxon>
        <taxon>Cantharellales</taxon>
        <taxon>Hydnaceae</taxon>
        <taxon>Hydnum</taxon>
    </lineage>
</organism>
<feature type="transmembrane region" description="Helical" evidence="5">
    <location>
        <begin position="149"/>
        <end position="172"/>
    </location>
</feature>
<name>A0A9P6B3R9_9AGAM</name>
<feature type="transmembrane region" description="Helical" evidence="5">
    <location>
        <begin position="119"/>
        <end position="137"/>
    </location>
</feature>
<reference evidence="6" key="1">
    <citation type="journal article" date="2020" name="Nat. Commun.">
        <title>Large-scale genome sequencing of mycorrhizal fungi provides insights into the early evolution of symbiotic traits.</title>
        <authorList>
            <person name="Miyauchi S."/>
            <person name="Kiss E."/>
            <person name="Kuo A."/>
            <person name="Drula E."/>
            <person name="Kohler A."/>
            <person name="Sanchez-Garcia M."/>
            <person name="Morin E."/>
            <person name="Andreopoulos B."/>
            <person name="Barry K.W."/>
            <person name="Bonito G."/>
            <person name="Buee M."/>
            <person name="Carver A."/>
            <person name="Chen C."/>
            <person name="Cichocki N."/>
            <person name="Clum A."/>
            <person name="Culley D."/>
            <person name="Crous P.W."/>
            <person name="Fauchery L."/>
            <person name="Girlanda M."/>
            <person name="Hayes R.D."/>
            <person name="Keri Z."/>
            <person name="LaButti K."/>
            <person name="Lipzen A."/>
            <person name="Lombard V."/>
            <person name="Magnuson J."/>
            <person name="Maillard F."/>
            <person name="Murat C."/>
            <person name="Nolan M."/>
            <person name="Ohm R.A."/>
            <person name="Pangilinan J."/>
            <person name="Pereira M.F."/>
            <person name="Perotto S."/>
            <person name="Peter M."/>
            <person name="Pfister S."/>
            <person name="Riley R."/>
            <person name="Sitrit Y."/>
            <person name="Stielow J.B."/>
            <person name="Szollosi G."/>
            <person name="Zifcakova L."/>
            <person name="Stursova M."/>
            <person name="Spatafora J.W."/>
            <person name="Tedersoo L."/>
            <person name="Vaario L.M."/>
            <person name="Yamada A."/>
            <person name="Yan M."/>
            <person name="Wang P."/>
            <person name="Xu J."/>
            <person name="Bruns T."/>
            <person name="Baldrian P."/>
            <person name="Vilgalys R."/>
            <person name="Dunand C."/>
            <person name="Henrissat B."/>
            <person name="Grigoriev I.V."/>
            <person name="Hibbett D."/>
            <person name="Nagy L.G."/>
            <person name="Martin F.M."/>
        </authorList>
    </citation>
    <scope>NUCLEOTIDE SEQUENCE</scope>
    <source>
        <strain evidence="6">UP504</strain>
    </source>
</reference>
<dbReference type="Proteomes" id="UP000886523">
    <property type="component" value="Unassembled WGS sequence"/>
</dbReference>
<feature type="transmembrane region" description="Helical" evidence="5">
    <location>
        <begin position="202"/>
        <end position="223"/>
    </location>
</feature>
<evidence type="ECO:0000256" key="3">
    <source>
        <dbReference type="ARBA" id="ARBA00022989"/>
    </source>
</evidence>
<dbReference type="OrthoDB" id="100006at2759"/>
<dbReference type="Gene3D" id="1.20.1070.10">
    <property type="entry name" value="Rhodopsin 7-helix transmembrane proteins"/>
    <property type="match status" value="1"/>
</dbReference>
<evidence type="ECO:0000256" key="2">
    <source>
        <dbReference type="ARBA" id="ARBA00022692"/>
    </source>
</evidence>
<accession>A0A9P6B3R9</accession>
<evidence type="ECO:0008006" key="8">
    <source>
        <dbReference type="Google" id="ProtNLM"/>
    </source>
</evidence>
<evidence type="ECO:0000313" key="7">
    <source>
        <dbReference type="Proteomes" id="UP000886523"/>
    </source>
</evidence>